<comment type="caution">
    <text evidence="1">The sequence shown here is derived from an EMBL/GenBank/DDBJ whole genome shotgun (WGS) entry which is preliminary data.</text>
</comment>
<keyword evidence="2" id="KW-1185">Reference proteome</keyword>
<organism evidence="1 2">
    <name type="scientific">Chthoniobacter flavus Ellin428</name>
    <dbReference type="NCBI Taxonomy" id="497964"/>
    <lineage>
        <taxon>Bacteria</taxon>
        <taxon>Pseudomonadati</taxon>
        <taxon>Verrucomicrobiota</taxon>
        <taxon>Spartobacteria</taxon>
        <taxon>Chthoniobacterales</taxon>
        <taxon>Chthoniobacteraceae</taxon>
        <taxon>Chthoniobacter</taxon>
    </lineage>
</organism>
<evidence type="ECO:0000313" key="1">
    <source>
        <dbReference type="EMBL" id="EDY18613.1"/>
    </source>
</evidence>
<evidence type="ECO:0000313" key="2">
    <source>
        <dbReference type="Proteomes" id="UP000005824"/>
    </source>
</evidence>
<dbReference type="AlphaFoldDB" id="B4D510"/>
<sequence length="78" mass="8795">MDFPAIPPDERASVPDSLCKASYKGPAAGLPLAFTLAKSDMDSERSNHLSRPKLSLLFYSFWKFAPSYFRPIRLQPTF</sequence>
<reference evidence="1 2" key="1">
    <citation type="journal article" date="2011" name="J. Bacteriol.">
        <title>Genome sequence of Chthoniobacter flavus Ellin428, an aerobic heterotrophic soil bacterium.</title>
        <authorList>
            <person name="Kant R."/>
            <person name="van Passel M.W."/>
            <person name="Palva A."/>
            <person name="Lucas S."/>
            <person name="Lapidus A."/>
            <person name="Glavina Del Rio T."/>
            <person name="Dalin E."/>
            <person name="Tice H."/>
            <person name="Bruce D."/>
            <person name="Goodwin L."/>
            <person name="Pitluck S."/>
            <person name="Larimer F.W."/>
            <person name="Land M.L."/>
            <person name="Hauser L."/>
            <person name="Sangwan P."/>
            <person name="de Vos W.M."/>
            <person name="Janssen P.H."/>
            <person name="Smidt H."/>
        </authorList>
    </citation>
    <scope>NUCLEOTIDE SEQUENCE [LARGE SCALE GENOMIC DNA]</scope>
    <source>
        <strain evidence="1 2">Ellin428</strain>
    </source>
</reference>
<protein>
    <submittedName>
        <fullName evidence="1">Uncharacterized protein</fullName>
    </submittedName>
</protein>
<accession>B4D510</accession>
<name>B4D510_9BACT</name>
<dbReference type="InParanoid" id="B4D510"/>
<dbReference type="Proteomes" id="UP000005824">
    <property type="component" value="Unassembled WGS sequence"/>
</dbReference>
<dbReference type="RefSeq" id="WP_006981323.1">
    <property type="nucleotide sequence ID" value="NZ_ABVL01000012.1"/>
</dbReference>
<gene>
    <name evidence="1" type="ORF">CfE428DRAFT_3999</name>
</gene>
<dbReference type="EMBL" id="ABVL01000012">
    <property type="protein sequence ID" value="EDY18613.1"/>
    <property type="molecule type" value="Genomic_DNA"/>
</dbReference>
<proteinExistence type="predicted"/>